<organism evidence="1 2">
    <name type="scientific">Irregularibacter muris</name>
    <dbReference type="NCBI Taxonomy" id="1796619"/>
    <lineage>
        <taxon>Bacteria</taxon>
        <taxon>Bacillati</taxon>
        <taxon>Bacillota</taxon>
        <taxon>Clostridia</taxon>
        <taxon>Eubacteriales</taxon>
        <taxon>Eubacteriaceae</taxon>
        <taxon>Irregularibacter</taxon>
    </lineage>
</organism>
<reference evidence="1" key="1">
    <citation type="submission" date="2022-07" db="EMBL/GenBank/DDBJ databases">
        <title>Enhanced cultured diversity of the mouse gut microbiota enables custom-made synthetic communities.</title>
        <authorList>
            <person name="Afrizal A."/>
        </authorList>
    </citation>
    <scope>NUCLEOTIDE SEQUENCE</scope>
    <source>
        <strain evidence="1">DSM 28593</strain>
    </source>
</reference>
<dbReference type="RefSeq" id="WP_257531427.1">
    <property type="nucleotide sequence ID" value="NZ_JANKAS010000008.1"/>
</dbReference>
<accession>A0AAE3HHK3</accession>
<evidence type="ECO:0000313" key="2">
    <source>
        <dbReference type="Proteomes" id="UP001205748"/>
    </source>
</evidence>
<comment type="caution">
    <text evidence="1">The sequence shown here is derived from an EMBL/GenBank/DDBJ whole genome shotgun (WGS) entry which is preliminary data.</text>
</comment>
<dbReference type="Proteomes" id="UP001205748">
    <property type="component" value="Unassembled WGS sequence"/>
</dbReference>
<dbReference type="GO" id="GO:0006508">
    <property type="term" value="P:proteolysis"/>
    <property type="evidence" value="ECO:0007669"/>
    <property type="project" value="UniProtKB-KW"/>
</dbReference>
<dbReference type="InterPro" id="IPR023430">
    <property type="entry name" value="Pept_HybD-like_dom_sf"/>
</dbReference>
<protein>
    <submittedName>
        <fullName evidence="1">Spore protease YyaC</fullName>
    </submittedName>
</protein>
<keyword evidence="1" id="KW-0645">Protease</keyword>
<dbReference type="Pfam" id="PF06866">
    <property type="entry name" value="DUF1256"/>
    <property type="match status" value="1"/>
</dbReference>
<dbReference type="EMBL" id="JANKAS010000008">
    <property type="protein sequence ID" value="MCR1899263.1"/>
    <property type="molecule type" value="Genomic_DNA"/>
</dbReference>
<dbReference type="NCBIfam" id="TIGR02841">
    <property type="entry name" value="spore_YyaC"/>
    <property type="match status" value="1"/>
</dbReference>
<keyword evidence="1" id="KW-0378">Hydrolase</keyword>
<proteinExistence type="predicted"/>
<dbReference type="InterPro" id="IPR009665">
    <property type="entry name" value="YyaC"/>
</dbReference>
<dbReference type="AlphaFoldDB" id="A0AAE3HHK3"/>
<dbReference type="GO" id="GO:0008233">
    <property type="term" value="F:peptidase activity"/>
    <property type="evidence" value="ECO:0007669"/>
    <property type="project" value="UniProtKB-KW"/>
</dbReference>
<keyword evidence="2" id="KW-1185">Reference proteome</keyword>
<evidence type="ECO:0000313" key="1">
    <source>
        <dbReference type="EMBL" id="MCR1899263.1"/>
    </source>
</evidence>
<dbReference type="SUPFAM" id="SSF53163">
    <property type="entry name" value="HybD-like"/>
    <property type="match status" value="1"/>
</dbReference>
<gene>
    <name evidence="1" type="primary">yyaC</name>
    <name evidence="1" type="ORF">NSA47_09720</name>
</gene>
<name>A0AAE3HHK3_9FIRM</name>
<sequence length="209" mass="23509">MTSFAKNQFETYTISSDTPQAIARFSEYFHQCIKSILPRNIENIIVLCIGTDRSTGDCLGPLIGHKLHRHQNKYTNIHILGTLESPVHAKNLEEYIEKIKREFPSPFIIAVDACLGKFDRVGYINISPGPLKPGAGVNKSLPPIGDMHITGIVNIGGFMEYIVLQNTRLNLVMKMADVISQSLHRNFLLFDGFFTSKEEVFERRIGKDG</sequence>